<dbReference type="EMBL" id="CP014168">
    <property type="protein sequence ID" value="AOH82868.1"/>
    <property type="molecule type" value="Genomic_DNA"/>
</dbReference>
<dbReference type="Pfam" id="PF01796">
    <property type="entry name" value="OB_ChsH2_C"/>
    <property type="match status" value="1"/>
</dbReference>
<protein>
    <recommendedName>
        <fullName evidence="1">ChsH2 C-terminal OB-fold domain-containing protein</fullName>
    </recommendedName>
</protein>
<gene>
    <name evidence="2" type="ORF">AWL63_01615</name>
</gene>
<dbReference type="InterPro" id="IPR002878">
    <property type="entry name" value="ChsH2_C"/>
</dbReference>
<organism evidence="2 3">
    <name type="scientific">Sphingomonas panacis</name>
    <dbReference type="NCBI Taxonomy" id="1560345"/>
    <lineage>
        <taxon>Bacteria</taxon>
        <taxon>Pseudomonadati</taxon>
        <taxon>Pseudomonadota</taxon>
        <taxon>Alphaproteobacteria</taxon>
        <taxon>Sphingomonadales</taxon>
        <taxon>Sphingomonadaceae</taxon>
        <taxon>Sphingomonas</taxon>
    </lineage>
</organism>
<dbReference type="STRING" id="1560345.AWL63_01615"/>
<dbReference type="KEGG" id="span:AWL63_01615"/>
<proteinExistence type="predicted"/>
<sequence length="111" mass="11968">MQRCGACTRFVWFPMYICPHCASTDLHWTALSGDGTVYSRSLVIDPVSAASAPPGPLLVALIELDEGPVMMSNVIGDGAEDVVIGDRVRVVFQQVSDDVTLPVFERVNAES</sequence>
<evidence type="ECO:0000259" key="1">
    <source>
        <dbReference type="Pfam" id="PF01796"/>
    </source>
</evidence>
<name>A0A1B3Z616_9SPHN</name>
<dbReference type="SUPFAM" id="SSF50249">
    <property type="entry name" value="Nucleic acid-binding proteins"/>
    <property type="match status" value="1"/>
</dbReference>
<dbReference type="Proteomes" id="UP000094256">
    <property type="component" value="Chromosome"/>
</dbReference>
<evidence type="ECO:0000313" key="3">
    <source>
        <dbReference type="Proteomes" id="UP000094256"/>
    </source>
</evidence>
<dbReference type="InterPro" id="IPR052513">
    <property type="entry name" value="Thioester_dehydratase-like"/>
</dbReference>
<keyword evidence="3" id="KW-1185">Reference proteome</keyword>
<dbReference type="AlphaFoldDB" id="A0A1B3Z616"/>
<dbReference type="PANTHER" id="PTHR34075:SF5">
    <property type="entry name" value="BLR3430 PROTEIN"/>
    <property type="match status" value="1"/>
</dbReference>
<dbReference type="InterPro" id="IPR012340">
    <property type="entry name" value="NA-bd_OB-fold"/>
</dbReference>
<dbReference type="PANTHER" id="PTHR34075">
    <property type="entry name" value="BLR3430 PROTEIN"/>
    <property type="match status" value="1"/>
</dbReference>
<accession>A0A1B3Z616</accession>
<feature type="domain" description="ChsH2 C-terminal OB-fold" evidence="1">
    <location>
        <begin position="28"/>
        <end position="93"/>
    </location>
</feature>
<reference evidence="2 3" key="1">
    <citation type="submission" date="2016-01" db="EMBL/GenBank/DDBJ databases">
        <title>Complete genome and mega plasmid sequence of Sphingomonas panacis DCY99 elicits systemic resistance in rice to Xanthomonas oryzae.</title>
        <authorList>
            <person name="Kim Y.J."/>
            <person name="Yang D.C."/>
            <person name="Sing P."/>
        </authorList>
    </citation>
    <scope>NUCLEOTIDE SEQUENCE [LARGE SCALE GENOMIC DNA]</scope>
    <source>
        <strain evidence="2 3">DCY99</strain>
    </source>
</reference>
<evidence type="ECO:0000313" key="2">
    <source>
        <dbReference type="EMBL" id="AOH82868.1"/>
    </source>
</evidence>